<reference evidence="2 3" key="1">
    <citation type="submission" date="2024-02" db="EMBL/GenBank/DDBJ databases">
        <title>Haloferula sargassicola NBRC 104335.</title>
        <authorList>
            <person name="Ichikawa N."/>
            <person name="Katano-Makiyama Y."/>
            <person name="Hidaka K."/>
        </authorList>
    </citation>
    <scope>NUCLEOTIDE SEQUENCE [LARGE SCALE GENOMIC DNA]</scope>
    <source>
        <strain evidence="2 3">NBRC 104335</strain>
    </source>
</reference>
<gene>
    <name evidence="2" type="ORF">Hsar01_00142</name>
</gene>
<feature type="transmembrane region" description="Helical" evidence="1">
    <location>
        <begin position="12"/>
        <end position="30"/>
    </location>
</feature>
<accession>A0ABP9UJX3</accession>
<organism evidence="2 3">
    <name type="scientific">Haloferula sargassicola</name>
    <dbReference type="NCBI Taxonomy" id="490096"/>
    <lineage>
        <taxon>Bacteria</taxon>
        <taxon>Pseudomonadati</taxon>
        <taxon>Verrucomicrobiota</taxon>
        <taxon>Verrucomicrobiia</taxon>
        <taxon>Verrucomicrobiales</taxon>
        <taxon>Verrucomicrobiaceae</taxon>
        <taxon>Haloferula</taxon>
    </lineage>
</organism>
<dbReference type="Proteomes" id="UP001476282">
    <property type="component" value="Unassembled WGS sequence"/>
</dbReference>
<proteinExistence type="predicted"/>
<dbReference type="RefSeq" id="WP_353565095.1">
    <property type="nucleotide sequence ID" value="NZ_BAABRI010000001.1"/>
</dbReference>
<protein>
    <submittedName>
        <fullName evidence="2">Uncharacterized protein</fullName>
    </submittedName>
</protein>
<evidence type="ECO:0000313" key="2">
    <source>
        <dbReference type="EMBL" id="GAA5480937.1"/>
    </source>
</evidence>
<name>A0ABP9UJX3_9BACT</name>
<keyword evidence="1" id="KW-1133">Transmembrane helix</keyword>
<keyword evidence="3" id="KW-1185">Reference proteome</keyword>
<evidence type="ECO:0000256" key="1">
    <source>
        <dbReference type="SAM" id="Phobius"/>
    </source>
</evidence>
<dbReference type="EMBL" id="BAABRI010000001">
    <property type="protein sequence ID" value="GAA5480937.1"/>
    <property type="molecule type" value="Genomic_DNA"/>
</dbReference>
<evidence type="ECO:0000313" key="3">
    <source>
        <dbReference type="Proteomes" id="UP001476282"/>
    </source>
</evidence>
<keyword evidence="1" id="KW-0472">Membrane</keyword>
<comment type="caution">
    <text evidence="2">The sequence shown here is derived from an EMBL/GenBank/DDBJ whole genome shotgun (WGS) entry which is preliminary data.</text>
</comment>
<keyword evidence="1" id="KW-0812">Transmembrane</keyword>
<sequence length="174" mass="20207">MTEAPKYLSHFLFIAVLCAWPLGIGMYLLLKRLAERKLHQMEHPDDLTSEEMLNELRYGFIHRRQVVVRTQTEYLPFLIERVRESIDRGLGDEQVRTLLDRVDLHKPQSRQKAMFPIECEGISSDLVFEWIRDEADRIELTVWAVKPVAAAVKQFATGIPKAVPRLKATNPPRE</sequence>